<evidence type="ECO:0000313" key="1">
    <source>
        <dbReference type="EMBL" id="QIZ10432.1"/>
    </source>
</evidence>
<dbReference type="Gene3D" id="1.10.340.20">
    <property type="entry name" value="Apc36109-like domain"/>
    <property type="match status" value="1"/>
</dbReference>
<dbReference type="Proteomes" id="UP000501868">
    <property type="component" value="Chromosome"/>
</dbReference>
<dbReference type="InterPro" id="IPR015053">
    <property type="entry name" value="DUF1871"/>
</dbReference>
<dbReference type="AlphaFoldDB" id="A0A6H1PAJ7"/>
<reference evidence="1 2" key="2">
    <citation type="submission" date="2020-04" db="EMBL/GenBank/DDBJ databases">
        <authorList>
            <person name="Fomenkov A."/>
            <person name="Anton B.P."/>
            <person name="Roberts R.J."/>
        </authorList>
    </citation>
    <scope>NUCLEOTIDE SEQUENCE [LARGE SCALE GENOMIC DNA]</scope>
    <source>
        <strain evidence="1 2">S2</strain>
    </source>
</reference>
<accession>A0A6H1PAJ7</accession>
<reference evidence="1 2" key="1">
    <citation type="submission" date="2020-04" db="EMBL/GenBank/DDBJ databases">
        <title>Genome-Wide Identification of 5-Methylcytosine Sites in Bacterial Genomes By High-Throughput Sequencing of MspJI Restriction Fragments.</title>
        <authorList>
            <person name="Wu V."/>
        </authorList>
    </citation>
    <scope>NUCLEOTIDE SEQUENCE [LARGE SCALE GENOMIC DNA]</scope>
    <source>
        <strain evidence="1 2">S2</strain>
    </source>
</reference>
<dbReference type="SUPFAM" id="SSF116922">
    <property type="entry name" value="YugE-like"/>
    <property type="match status" value="1"/>
</dbReference>
<protein>
    <submittedName>
        <fullName evidence="1">DUF1871 family protein</fullName>
    </submittedName>
</protein>
<gene>
    <name evidence="1" type="ORF">HFZ78_30025</name>
</gene>
<sequence length="87" mass="9979">MRKEIQINLQYVDVLNEWDPFQLTNGGYETEIADTIQAIHELDASDELAQKIQSIYEFSFEKVIPMEKCLKVAKELLAIKANDSCSI</sequence>
<dbReference type="EMBL" id="CP051128">
    <property type="protein sequence ID" value="QIZ10432.1"/>
    <property type="molecule type" value="Genomic_DNA"/>
</dbReference>
<organism evidence="1 2">
    <name type="scientific">Priestia megaterium</name>
    <name type="common">Bacillus megaterium</name>
    <dbReference type="NCBI Taxonomy" id="1404"/>
    <lineage>
        <taxon>Bacteria</taxon>
        <taxon>Bacillati</taxon>
        <taxon>Bacillota</taxon>
        <taxon>Bacilli</taxon>
        <taxon>Bacillales</taxon>
        <taxon>Bacillaceae</taxon>
        <taxon>Priestia</taxon>
    </lineage>
</organism>
<dbReference type="Pfam" id="PF08958">
    <property type="entry name" value="DUF1871"/>
    <property type="match status" value="1"/>
</dbReference>
<name>A0A6H1PAJ7_PRIMG</name>
<dbReference type="InterPro" id="IPR023162">
    <property type="entry name" value="Apc36109-like_dom_sf"/>
</dbReference>
<evidence type="ECO:0000313" key="2">
    <source>
        <dbReference type="Proteomes" id="UP000501868"/>
    </source>
</evidence>
<proteinExistence type="predicted"/>